<dbReference type="PANTHER" id="PTHR10443:SF12">
    <property type="entry name" value="DIPEPTIDASE"/>
    <property type="match status" value="1"/>
</dbReference>
<reference evidence="1 2" key="1">
    <citation type="submission" date="2019-08" db="EMBL/GenBank/DDBJ databases">
        <title>Five species of Acinetobacter isolated from floral nectar and animal pollinators.</title>
        <authorList>
            <person name="Hendry T.A."/>
        </authorList>
    </citation>
    <scope>NUCLEOTIDE SEQUENCE [LARGE SCALE GENOMIC DNA]</scope>
    <source>
        <strain evidence="1 2">MD18.27</strain>
    </source>
</reference>
<proteinExistence type="predicted"/>
<dbReference type="PROSITE" id="PS00869">
    <property type="entry name" value="RENAL_DIPEPTIDASE_1"/>
    <property type="match status" value="1"/>
</dbReference>
<comment type="caution">
    <text evidence="1">The sequence shown here is derived from an EMBL/GenBank/DDBJ whole genome shotgun (WGS) entry which is preliminary data.</text>
</comment>
<dbReference type="InterPro" id="IPR000180">
    <property type="entry name" value="Dipep_AS"/>
</dbReference>
<evidence type="ECO:0000313" key="1">
    <source>
        <dbReference type="EMBL" id="MEB5477242.1"/>
    </source>
</evidence>
<accession>A0ABU6DUC5</accession>
<dbReference type="EMBL" id="VTDN01000007">
    <property type="protein sequence ID" value="MEB5477242.1"/>
    <property type="molecule type" value="Genomic_DNA"/>
</dbReference>
<dbReference type="InterPro" id="IPR008257">
    <property type="entry name" value="Pept_M19"/>
</dbReference>
<evidence type="ECO:0000313" key="2">
    <source>
        <dbReference type="Proteomes" id="UP001339883"/>
    </source>
</evidence>
<gene>
    <name evidence="1" type="ORF">I2F25_09335</name>
</gene>
<keyword evidence="2" id="KW-1185">Reference proteome</keyword>
<sequence length="350" mass="39482">MQKPKIFDGHNDLLARLWLADDDDPSSAFLHTTLTGQMDWERCQKGHLIGGLFAIFVPPFEYVKKNYPHKINATAHQTTYTMQQVEQICFAQMSYLLQIEEKSAGKIKICRTVAEINACIANGIFAVVMHIEGAEVLDTDFHLLDIFYAAGLRSIGALWNMPNQFGHGLNAPFPHSPDTGHGLTGLGKELIQYCQHKRLVVDVSHMNEKAFWDTANILQQPIVATHSNVHKICPQARNLTNMQLEEIASSKGFVGVNLDTAFLREDGKRNAETSFDILIRHFDHLIEYLGEDHVGFGSDYDGGFMSNRWADISCFPKIIDKLSAHGYSDDLIDKISHRNWLSVLENIWGK</sequence>
<dbReference type="Proteomes" id="UP001339883">
    <property type="component" value="Unassembled WGS sequence"/>
</dbReference>
<dbReference type="InterPro" id="IPR032466">
    <property type="entry name" value="Metal_Hydrolase"/>
</dbReference>
<dbReference type="RefSeq" id="WP_325775617.1">
    <property type="nucleotide sequence ID" value="NZ_VTDN01000007.1"/>
</dbReference>
<protein>
    <submittedName>
        <fullName evidence="1">Dipeptidase</fullName>
    </submittedName>
</protein>
<dbReference type="CDD" id="cd01301">
    <property type="entry name" value="rDP_like"/>
    <property type="match status" value="1"/>
</dbReference>
<organism evidence="1 2">
    <name type="scientific">Acinetobacter pollinis</name>
    <dbReference type="NCBI Taxonomy" id="2605270"/>
    <lineage>
        <taxon>Bacteria</taxon>
        <taxon>Pseudomonadati</taxon>
        <taxon>Pseudomonadota</taxon>
        <taxon>Gammaproteobacteria</taxon>
        <taxon>Moraxellales</taxon>
        <taxon>Moraxellaceae</taxon>
        <taxon>Acinetobacter</taxon>
    </lineage>
</organism>
<dbReference type="Pfam" id="PF01244">
    <property type="entry name" value="Peptidase_M19"/>
    <property type="match status" value="1"/>
</dbReference>
<dbReference type="PANTHER" id="PTHR10443">
    <property type="entry name" value="MICROSOMAL DIPEPTIDASE"/>
    <property type="match status" value="1"/>
</dbReference>
<dbReference type="PROSITE" id="PS51365">
    <property type="entry name" value="RENAL_DIPEPTIDASE_2"/>
    <property type="match status" value="1"/>
</dbReference>
<dbReference type="Gene3D" id="3.20.20.140">
    <property type="entry name" value="Metal-dependent hydrolases"/>
    <property type="match status" value="1"/>
</dbReference>
<name>A0ABU6DUC5_9GAMM</name>
<dbReference type="SUPFAM" id="SSF51556">
    <property type="entry name" value="Metallo-dependent hydrolases"/>
    <property type="match status" value="1"/>
</dbReference>